<keyword evidence="1" id="KW-0812">Transmembrane</keyword>
<feature type="transmembrane region" description="Helical" evidence="1">
    <location>
        <begin position="57"/>
        <end position="79"/>
    </location>
</feature>
<organism evidence="2 3">
    <name type="scientific">Pocillopora damicornis</name>
    <name type="common">Cauliflower coral</name>
    <name type="synonym">Millepora damicornis</name>
    <dbReference type="NCBI Taxonomy" id="46731"/>
    <lineage>
        <taxon>Eukaryota</taxon>
        <taxon>Metazoa</taxon>
        <taxon>Cnidaria</taxon>
        <taxon>Anthozoa</taxon>
        <taxon>Hexacorallia</taxon>
        <taxon>Scleractinia</taxon>
        <taxon>Astrocoeniina</taxon>
        <taxon>Pocilloporidae</taxon>
        <taxon>Pocillopora</taxon>
    </lineage>
</organism>
<sequence length="311" mass="35304">MLRLTCGAIRDAGQFVEETYYHIDKSLNLTVAISYKKRHGKVGLLVSKKTLNSNVNILIMITIVIHGQASFTTLVRMLRDWFKFMLSIPRHEPMSKTEKFVQWSSLLVYCLGGLTFLAVPKLYGIILNVEYTGRSEGYVRLVGLGVVEIGFLFIILARSTVRIHRYGTILASVVSRLVWVPATGLMFILRNMVPFTFALVFMGLDVLLSLSTLFIWCRERDGSSLGDFLKELLAPFRECHGMKVGGTITAVFFVGLIQTIFWYVLAVRPNFAHKMFVLDDLDGLTNRKKSLSYDYELQHVHLHHLFGVSVT</sequence>
<accession>A0A3M6TTW8</accession>
<keyword evidence="1" id="KW-1133">Transmembrane helix</keyword>
<dbReference type="AlphaFoldDB" id="A0A3M6TTW8"/>
<proteinExistence type="predicted"/>
<evidence type="ECO:0000313" key="2">
    <source>
        <dbReference type="EMBL" id="RMX44852.1"/>
    </source>
</evidence>
<feature type="transmembrane region" description="Helical" evidence="1">
    <location>
        <begin position="169"/>
        <end position="189"/>
    </location>
</feature>
<dbReference type="Proteomes" id="UP000275408">
    <property type="component" value="Unassembled WGS sequence"/>
</dbReference>
<comment type="caution">
    <text evidence="2">The sequence shown here is derived from an EMBL/GenBank/DDBJ whole genome shotgun (WGS) entry which is preliminary data.</text>
</comment>
<reference evidence="2 3" key="1">
    <citation type="journal article" date="2018" name="Sci. Rep.">
        <title>Comparative analysis of the Pocillopora damicornis genome highlights role of immune system in coral evolution.</title>
        <authorList>
            <person name="Cunning R."/>
            <person name="Bay R.A."/>
            <person name="Gillette P."/>
            <person name="Baker A.C."/>
            <person name="Traylor-Knowles N."/>
        </authorList>
    </citation>
    <scope>NUCLEOTIDE SEQUENCE [LARGE SCALE GENOMIC DNA]</scope>
    <source>
        <strain evidence="2">RSMAS</strain>
        <tissue evidence="2">Whole animal</tissue>
    </source>
</reference>
<dbReference type="EMBL" id="RCHS01002947">
    <property type="protein sequence ID" value="RMX44852.1"/>
    <property type="molecule type" value="Genomic_DNA"/>
</dbReference>
<protein>
    <submittedName>
        <fullName evidence="2">Uncharacterized protein</fullName>
    </submittedName>
</protein>
<feature type="transmembrane region" description="Helical" evidence="1">
    <location>
        <begin position="195"/>
        <end position="216"/>
    </location>
</feature>
<keyword evidence="1" id="KW-0472">Membrane</keyword>
<dbReference type="OrthoDB" id="5973908at2759"/>
<feature type="transmembrane region" description="Helical" evidence="1">
    <location>
        <begin position="138"/>
        <end position="157"/>
    </location>
</feature>
<evidence type="ECO:0000313" key="3">
    <source>
        <dbReference type="Proteomes" id="UP000275408"/>
    </source>
</evidence>
<feature type="transmembrane region" description="Helical" evidence="1">
    <location>
        <begin position="244"/>
        <end position="265"/>
    </location>
</feature>
<feature type="transmembrane region" description="Helical" evidence="1">
    <location>
        <begin position="100"/>
        <end position="118"/>
    </location>
</feature>
<keyword evidence="3" id="KW-1185">Reference proteome</keyword>
<evidence type="ECO:0000256" key="1">
    <source>
        <dbReference type="SAM" id="Phobius"/>
    </source>
</evidence>
<gene>
    <name evidence="2" type="ORF">pdam_00009287</name>
</gene>
<name>A0A3M6TTW8_POCDA</name>